<dbReference type="Proteomes" id="UP000243975">
    <property type="component" value="Unassembled WGS sequence"/>
</dbReference>
<keyword evidence="3" id="KW-1185">Reference proteome</keyword>
<evidence type="ECO:0000259" key="1">
    <source>
        <dbReference type="Pfam" id="PF14683"/>
    </source>
</evidence>
<protein>
    <recommendedName>
        <fullName evidence="1">Rhamnogalacturonan lyase domain-containing protein</fullName>
    </recommendedName>
</protein>
<dbReference type="InterPro" id="IPR029411">
    <property type="entry name" value="RG-lyase_III"/>
</dbReference>
<proteinExistence type="predicted"/>
<evidence type="ECO:0000313" key="3">
    <source>
        <dbReference type="Proteomes" id="UP000243975"/>
    </source>
</evidence>
<feature type="domain" description="Rhamnogalacturonan lyase" evidence="1">
    <location>
        <begin position="7"/>
        <end position="66"/>
    </location>
</feature>
<dbReference type="STRING" id="59895.A0A103QJS3"/>
<evidence type="ECO:0000313" key="2">
    <source>
        <dbReference type="EMBL" id="KVG50700.1"/>
    </source>
</evidence>
<comment type="caution">
    <text evidence="2">The sequence shown here is derived from an EMBL/GenBank/DDBJ whole genome shotgun (WGS) entry which is preliminary data.</text>
</comment>
<dbReference type="PANTHER" id="PTHR32018">
    <property type="entry name" value="RHAMNOGALACTURONATE LYASE FAMILY PROTEIN"/>
    <property type="match status" value="1"/>
</dbReference>
<name>A0A103QJS3_CYNCS</name>
<dbReference type="EMBL" id="LEKV01008057">
    <property type="protein sequence ID" value="KVG50700.1"/>
    <property type="molecule type" value="Genomic_DNA"/>
</dbReference>
<gene>
    <name evidence="2" type="ORF">Ccrd_026382</name>
</gene>
<accession>A0A103QJS3</accession>
<dbReference type="Pfam" id="PF14683">
    <property type="entry name" value="CBM-like"/>
    <property type="match status" value="1"/>
</dbReference>
<dbReference type="InterPro" id="IPR008979">
    <property type="entry name" value="Galactose-bd-like_sf"/>
</dbReference>
<sequence>MQDDQQQGIIGRDNAITRHGIHGLYWLFNNEIPGTVLYSNRLNHIFLKQANNESHFQGVMYDYIRLEARH</sequence>
<reference evidence="2 3" key="1">
    <citation type="journal article" date="2016" name="Sci. Rep.">
        <title>The genome sequence of the outbreeding globe artichoke constructed de novo incorporating a phase-aware low-pass sequencing strategy of F1 progeny.</title>
        <authorList>
            <person name="Scaglione D."/>
            <person name="Reyes-Chin-Wo S."/>
            <person name="Acquadro A."/>
            <person name="Froenicke L."/>
            <person name="Portis E."/>
            <person name="Beitel C."/>
            <person name="Tirone M."/>
            <person name="Mauro R."/>
            <person name="Lo Monaco A."/>
            <person name="Mauromicale G."/>
            <person name="Faccioli P."/>
            <person name="Cattivelli L."/>
            <person name="Rieseberg L."/>
            <person name="Michelmore R."/>
            <person name="Lanteri S."/>
        </authorList>
    </citation>
    <scope>NUCLEOTIDE SEQUENCE [LARGE SCALE GENOMIC DNA]</scope>
    <source>
        <strain evidence="2">2C</strain>
    </source>
</reference>
<dbReference type="PANTHER" id="PTHR32018:SF1">
    <property type="entry name" value="RHAMNOGALACTURONAN ENDOLYASE"/>
    <property type="match status" value="1"/>
</dbReference>
<organism evidence="2 3">
    <name type="scientific">Cynara cardunculus var. scolymus</name>
    <name type="common">Globe artichoke</name>
    <name type="synonym">Cynara scolymus</name>
    <dbReference type="NCBI Taxonomy" id="59895"/>
    <lineage>
        <taxon>Eukaryota</taxon>
        <taxon>Viridiplantae</taxon>
        <taxon>Streptophyta</taxon>
        <taxon>Embryophyta</taxon>
        <taxon>Tracheophyta</taxon>
        <taxon>Spermatophyta</taxon>
        <taxon>Magnoliopsida</taxon>
        <taxon>eudicotyledons</taxon>
        <taxon>Gunneridae</taxon>
        <taxon>Pentapetalae</taxon>
        <taxon>asterids</taxon>
        <taxon>campanulids</taxon>
        <taxon>Asterales</taxon>
        <taxon>Asteraceae</taxon>
        <taxon>Carduoideae</taxon>
        <taxon>Cardueae</taxon>
        <taxon>Carduinae</taxon>
        <taxon>Cynara</taxon>
    </lineage>
</organism>
<dbReference type="SUPFAM" id="SSF49785">
    <property type="entry name" value="Galactose-binding domain-like"/>
    <property type="match status" value="1"/>
</dbReference>
<dbReference type="InterPro" id="IPR051850">
    <property type="entry name" value="Polysacch_Lyase_4"/>
</dbReference>
<dbReference type="Gramene" id="KVG50700">
    <property type="protein sequence ID" value="KVG50700"/>
    <property type="gene ID" value="Ccrd_026382"/>
</dbReference>
<dbReference type="AlphaFoldDB" id="A0A103QJS3"/>